<evidence type="ECO:0000313" key="1">
    <source>
        <dbReference type="EMBL" id="KAH7841750.1"/>
    </source>
</evidence>
<evidence type="ECO:0000313" key="2">
    <source>
        <dbReference type="Proteomes" id="UP000828048"/>
    </source>
</evidence>
<proteinExistence type="predicted"/>
<dbReference type="EMBL" id="CM037160">
    <property type="protein sequence ID" value="KAH7841750.1"/>
    <property type="molecule type" value="Genomic_DNA"/>
</dbReference>
<protein>
    <submittedName>
        <fullName evidence="1">Uncharacterized protein</fullName>
    </submittedName>
</protein>
<comment type="caution">
    <text evidence="1">The sequence shown here is derived from an EMBL/GenBank/DDBJ whole genome shotgun (WGS) entry which is preliminary data.</text>
</comment>
<keyword evidence="2" id="KW-1185">Reference proteome</keyword>
<reference evidence="1 2" key="1">
    <citation type="journal article" date="2021" name="Hortic Res">
        <title>High-quality reference genome and annotation aids understanding of berry development for evergreen blueberry (Vaccinium darrowii).</title>
        <authorList>
            <person name="Yu J."/>
            <person name="Hulse-Kemp A.M."/>
            <person name="Babiker E."/>
            <person name="Staton M."/>
        </authorList>
    </citation>
    <scope>NUCLEOTIDE SEQUENCE [LARGE SCALE GENOMIC DNA]</scope>
    <source>
        <strain evidence="2">cv. NJ 8807/NJ 8810</strain>
        <tissue evidence="1">Young leaf</tissue>
    </source>
</reference>
<dbReference type="Proteomes" id="UP000828048">
    <property type="component" value="Chromosome 10"/>
</dbReference>
<name>A0ACB7XM41_9ERIC</name>
<gene>
    <name evidence="1" type="ORF">Vadar_033890</name>
</gene>
<accession>A0ACB7XM41</accession>
<sequence length="396" mass="44154">MGQGPYSGGWSMWKATRKPPFNGVFFPTHHSNVEEEISPLFSEDFSQALGPIKFPFTNNTYPQCGLITLSCQQPDPKVGLGEEERPLQVSRIDDDAIQISDPLLKGLIDSKSCGFFSYVHPINTGSISYTISPNLTFFRCITGNPELANQIDNNFSVNYARYRGKGCPGYTVYFPYPNNTVPTPGRIPENCFLFEPPVVSSFKDQNHSDPFLLLTSNFSVEYHVSKECHVCRNHGGQCSRDAREFECLNERGTGISAGLGSTVSNYGWYCPRISDFGLAKLCPQKESIISLTGARGTAGYIAPEVFSRNFGGVSHKSDVYSYGMMVLEMVGGRKNISVEVDRTSEIYFPHWVYKRLKLDEELGLHGIMDDESHVSARKMIIVACGAYKLILHTDHQ</sequence>
<organism evidence="1 2">
    <name type="scientific">Vaccinium darrowii</name>
    <dbReference type="NCBI Taxonomy" id="229202"/>
    <lineage>
        <taxon>Eukaryota</taxon>
        <taxon>Viridiplantae</taxon>
        <taxon>Streptophyta</taxon>
        <taxon>Embryophyta</taxon>
        <taxon>Tracheophyta</taxon>
        <taxon>Spermatophyta</taxon>
        <taxon>Magnoliopsida</taxon>
        <taxon>eudicotyledons</taxon>
        <taxon>Gunneridae</taxon>
        <taxon>Pentapetalae</taxon>
        <taxon>asterids</taxon>
        <taxon>Ericales</taxon>
        <taxon>Ericaceae</taxon>
        <taxon>Vaccinioideae</taxon>
        <taxon>Vaccinieae</taxon>
        <taxon>Vaccinium</taxon>
    </lineage>
</organism>